<evidence type="ECO:0000313" key="2">
    <source>
        <dbReference type="EMBL" id="KAG0258084.1"/>
    </source>
</evidence>
<evidence type="ECO:0000313" key="3">
    <source>
        <dbReference type="Proteomes" id="UP000807716"/>
    </source>
</evidence>
<gene>
    <name evidence="2" type="ORF">DFQ27_004817</name>
</gene>
<dbReference type="Proteomes" id="UP000807716">
    <property type="component" value="Unassembled WGS sequence"/>
</dbReference>
<reference evidence="2" key="1">
    <citation type="journal article" date="2020" name="Fungal Divers.">
        <title>Resolving the Mortierellaceae phylogeny through synthesis of multi-gene phylogenetics and phylogenomics.</title>
        <authorList>
            <person name="Vandepol N."/>
            <person name="Liber J."/>
            <person name="Desiro A."/>
            <person name="Na H."/>
            <person name="Kennedy M."/>
            <person name="Barry K."/>
            <person name="Grigoriev I.V."/>
            <person name="Miller A.N."/>
            <person name="O'Donnell K."/>
            <person name="Stajich J.E."/>
            <person name="Bonito G."/>
        </authorList>
    </citation>
    <scope>NUCLEOTIDE SEQUENCE</scope>
    <source>
        <strain evidence="2">BC1065</strain>
    </source>
</reference>
<dbReference type="AlphaFoldDB" id="A0A9P6Q0P6"/>
<accession>A0A9P6Q0P6</accession>
<name>A0A9P6Q0P6_9FUNG</name>
<feature type="region of interest" description="Disordered" evidence="1">
    <location>
        <begin position="62"/>
        <end position="88"/>
    </location>
</feature>
<dbReference type="OrthoDB" id="2434108at2759"/>
<evidence type="ECO:0000256" key="1">
    <source>
        <dbReference type="SAM" id="MobiDB-lite"/>
    </source>
</evidence>
<proteinExistence type="predicted"/>
<organism evidence="2 3">
    <name type="scientific">Actinomortierella ambigua</name>
    <dbReference type="NCBI Taxonomy" id="1343610"/>
    <lineage>
        <taxon>Eukaryota</taxon>
        <taxon>Fungi</taxon>
        <taxon>Fungi incertae sedis</taxon>
        <taxon>Mucoromycota</taxon>
        <taxon>Mortierellomycotina</taxon>
        <taxon>Mortierellomycetes</taxon>
        <taxon>Mortierellales</taxon>
        <taxon>Mortierellaceae</taxon>
        <taxon>Actinomortierella</taxon>
    </lineage>
</organism>
<keyword evidence="3" id="KW-1185">Reference proteome</keyword>
<dbReference type="EMBL" id="JAAAJB010000338">
    <property type="protein sequence ID" value="KAG0258084.1"/>
    <property type="molecule type" value="Genomic_DNA"/>
</dbReference>
<comment type="caution">
    <text evidence="2">The sequence shown here is derived from an EMBL/GenBank/DDBJ whole genome shotgun (WGS) entry which is preliminary data.</text>
</comment>
<protein>
    <submittedName>
        <fullName evidence="2">Uncharacterized protein</fullName>
    </submittedName>
</protein>
<sequence length="402" mass="44355">MGDVRYPLLGAFIRKHSDSVKEENESFEWVPHGCRLVHPDGVSGESRLVGFSIDGSASLVSNTEGPVNPKMEPPSFGLGEEVKASDKEDGAIEERSILLIGDSHVRALAEDLTRSFAGGVDPSVQEHKNEASSSGVGRKFAMHIGKTVVLDVQRKSGNGRVRVHIQYQFDPFLYHLGNISASAQAKMTLSAQEVYANSQRQRSVYTAGVAGPEVPSFLPPFQEHVFDAVIFNFGHWPASSKLLGGHWTTDQVLAHLKLVVNSLKDYGNLRMREYEHIRHEEQQRHNYFSRMYGGGRSSHLHSSPSSRSNKPYRALQTLFLGMPAVRPRADTFVKEAGDWKNNYRLAYWSSLAEELMTSNGIPTFDSFGVTLPAASDAIDGAYSLNQEVADAIVAAVIHFLDV</sequence>